<feature type="transmembrane region" description="Helical" evidence="1">
    <location>
        <begin position="50"/>
        <end position="69"/>
    </location>
</feature>
<organism evidence="2 3">
    <name type="scientific">Candidatus Campylobacter infans</name>
    <dbReference type="NCBI Taxonomy" id="2561898"/>
    <lineage>
        <taxon>Bacteria</taxon>
        <taxon>Pseudomonadati</taxon>
        <taxon>Campylobacterota</taxon>
        <taxon>Epsilonproteobacteria</taxon>
        <taxon>Campylobacterales</taxon>
        <taxon>Campylobacteraceae</taxon>
        <taxon>Campylobacter</taxon>
    </lineage>
</organism>
<sequence length="181" mass="20842">MTYMNDYSKEIFKDPITLRRKLALFLGTPENVETYAQACEKFFAKSGGVGIVFGATWSWWGFFMGWLWALYRKQYIFALVIFFLNLMPIVGFAIMIVCGICAKYLVCKSFVESLNMQNDAFLVSNGGRNIWVIWLAVIVCLIILLSVILGFIFMSADEMLRIIFDSKEQGTFMINAKFYEI</sequence>
<dbReference type="AlphaFoldDB" id="A0A7H9CFH1"/>
<keyword evidence="1" id="KW-0472">Membrane</keyword>
<dbReference type="RefSeq" id="WP_179975549.1">
    <property type="nucleotide sequence ID" value="NZ_CP049075.1"/>
</dbReference>
<evidence type="ECO:0000256" key="1">
    <source>
        <dbReference type="SAM" id="Phobius"/>
    </source>
</evidence>
<gene>
    <name evidence="2" type="ORF">CINF_0387</name>
</gene>
<reference evidence="2 3" key="1">
    <citation type="submission" date="2020-02" db="EMBL/GenBank/DDBJ databases">
        <title>Complete genome sequence of the novel Campylobacter species Candidatus Campylobacter infans.</title>
        <authorList>
            <person name="Duim B."/>
            <person name="Zomer A."/>
            <person name="van der Graaf L."/>
            <person name="Wagenaar J."/>
        </authorList>
    </citation>
    <scope>NUCLEOTIDE SEQUENCE [LARGE SCALE GENOMIC DNA]</scope>
    <source>
        <strain evidence="2 3">19S00001</strain>
    </source>
</reference>
<proteinExistence type="predicted"/>
<dbReference type="KEGG" id="cinf:CINF_0387"/>
<dbReference type="EMBL" id="CP049075">
    <property type="protein sequence ID" value="QLI04927.1"/>
    <property type="molecule type" value="Genomic_DNA"/>
</dbReference>
<evidence type="ECO:0000313" key="3">
    <source>
        <dbReference type="Proteomes" id="UP000509414"/>
    </source>
</evidence>
<feature type="transmembrane region" description="Helical" evidence="1">
    <location>
        <begin position="131"/>
        <end position="154"/>
    </location>
</feature>
<evidence type="ECO:0000313" key="2">
    <source>
        <dbReference type="EMBL" id="QLI04927.1"/>
    </source>
</evidence>
<keyword evidence="1" id="KW-1133">Transmembrane helix</keyword>
<feature type="transmembrane region" description="Helical" evidence="1">
    <location>
        <begin position="76"/>
        <end position="106"/>
    </location>
</feature>
<name>A0A7H9CFH1_9BACT</name>
<keyword evidence="1" id="KW-0812">Transmembrane</keyword>
<protein>
    <submittedName>
        <fullName evidence="2">Putative membrane protein</fullName>
    </submittedName>
</protein>
<dbReference type="Proteomes" id="UP000509414">
    <property type="component" value="Chromosome"/>
</dbReference>
<accession>A0A7H9CFH1</accession>
<keyword evidence="3" id="KW-1185">Reference proteome</keyword>